<evidence type="ECO:0000313" key="5">
    <source>
        <dbReference type="EMBL" id="KKP88553.1"/>
    </source>
</evidence>
<dbReference type="AlphaFoldDB" id="A0A0G0D5G1"/>
<dbReference type="Gene3D" id="1.20.120.580">
    <property type="entry name" value="bsu32300-like"/>
    <property type="match status" value="1"/>
</dbReference>
<organism evidence="5 6">
    <name type="scientific">Berkelbacteria bacterium GW2011_GWA2_35_9</name>
    <dbReference type="NCBI Taxonomy" id="1618333"/>
    <lineage>
        <taxon>Bacteria</taxon>
        <taxon>Candidatus Berkelbacteria</taxon>
    </lineage>
</organism>
<evidence type="ECO:0000256" key="4">
    <source>
        <dbReference type="ARBA" id="ARBA00024207"/>
    </source>
</evidence>
<evidence type="ECO:0008006" key="7">
    <source>
        <dbReference type="Google" id="ProtNLM"/>
    </source>
</evidence>
<evidence type="ECO:0000256" key="3">
    <source>
        <dbReference type="ARBA" id="ARBA00022801"/>
    </source>
</evidence>
<dbReference type="PANTHER" id="PTHR33397">
    <property type="entry name" value="UPF0331 PROTEIN YUTE"/>
    <property type="match status" value="1"/>
</dbReference>
<reference evidence="5 6" key="1">
    <citation type="journal article" date="2015" name="Nature">
        <title>rRNA introns, odd ribosomes, and small enigmatic genomes across a large radiation of phyla.</title>
        <authorList>
            <person name="Brown C.T."/>
            <person name="Hug L.A."/>
            <person name="Thomas B.C."/>
            <person name="Sharon I."/>
            <person name="Castelle C.J."/>
            <person name="Singh A."/>
            <person name="Wilkins M.J."/>
            <person name="Williams K.H."/>
            <person name="Banfield J.F."/>
        </authorList>
    </citation>
    <scope>NUCLEOTIDE SEQUENCE [LARGE SCALE GENOMIC DNA]</scope>
</reference>
<keyword evidence="3" id="KW-0378">Hydrolase</keyword>
<evidence type="ECO:0000313" key="6">
    <source>
        <dbReference type="Proteomes" id="UP000034316"/>
    </source>
</evidence>
<proteinExistence type="inferred from homology"/>
<dbReference type="GO" id="GO:0110001">
    <property type="term" value="C:toxin-antitoxin complex"/>
    <property type="evidence" value="ECO:0007669"/>
    <property type="project" value="InterPro"/>
</dbReference>
<dbReference type="STRING" id="1618333.UR93_C0011G0001"/>
<dbReference type="GO" id="GO:0016787">
    <property type="term" value="F:hydrolase activity"/>
    <property type="evidence" value="ECO:0007669"/>
    <property type="project" value="UniProtKB-KW"/>
</dbReference>
<comment type="similarity">
    <text evidence="4">Belongs to the HepT RNase toxin family.</text>
</comment>
<comment type="caution">
    <text evidence="5">The sequence shown here is derived from an EMBL/GenBank/DDBJ whole genome shotgun (WGS) entry which is preliminary data.</text>
</comment>
<name>A0A0G0D5G1_9BACT</name>
<feature type="non-terminal residue" evidence="5">
    <location>
        <position position="1"/>
    </location>
</feature>
<dbReference type="PANTHER" id="PTHR33397:SF5">
    <property type="entry name" value="RNASE YUTE-RELATED"/>
    <property type="match status" value="1"/>
</dbReference>
<protein>
    <recommendedName>
        <fullName evidence="7">DUF86 domain-containing protein</fullName>
    </recommendedName>
</protein>
<dbReference type="EMBL" id="LBRB01000011">
    <property type="protein sequence ID" value="KKP88553.1"/>
    <property type="molecule type" value="Genomic_DNA"/>
</dbReference>
<sequence length="77" mass="8981">EKQLNAPIEYKESFKVIGRDKVISSELAYRIADSAGLRNLLVHHYDEIDLDRFYDGLKGGIADYEQYIKEVNQYINK</sequence>
<gene>
    <name evidence="5" type="ORF">UR93_C0011G0001</name>
</gene>
<dbReference type="InterPro" id="IPR052379">
    <property type="entry name" value="Type_VII_TA_RNase"/>
</dbReference>
<dbReference type="GO" id="GO:0004540">
    <property type="term" value="F:RNA nuclease activity"/>
    <property type="evidence" value="ECO:0007669"/>
    <property type="project" value="InterPro"/>
</dbReference>
<dbReference type="InterPro" id="IPR037038">
    <property type="entry name" value="HepT-like_sf"/>
</dbReference>
<dbReference type="Proteomes" id="UP000034316">
    <property type="component" value="Unassembled WGS sequence"/>
</dbReference>
<accession>A0A0G0D5G1</accession>
<dbReference type="Pfam" id="PF01934">
    <property type="entry name" value="HepT-like"/>
    <property type="match status" value="1"/>
</dbReference>
<keyword evidence="2" id="KW-0540">Nuclease</keyword>
<dbReference type="InterPro" id="IPR008201">
    <property type="entry name" value="HepT-like"/>
</dbReference>
<evidence type="ECO:0000256" key="1">
    <source>
        <dbReference type="ARBA" id="ARBA00022649"/>
    </source>
</evidence>
<keyword evidence="1" id="KW-1277">Toxin-antitoxin system</keyword>
<evidence type="ECO:0000256" key="2">
    <source>
        <dbReference type="ARBA" id="ARBA00022722"/>
    </source>
</evidence>